<evidence type="ECO:0000313" key="1">
    <source>
        <dbReference type="EMBL" id="MXV53249.1"/>
    </source>
</evidence>
<evidence type="ECO:0000313" key="2">
    <source>
        <dbReference type="Proteomes" id="UP000466586"/>
    </source>
</evidence>
<name>A0A7K1YGR8_9SPHI</name>
<proteinExistence type="predicted"/>
<dbReference type="RefSeq" id="WP_160846428.1">
    <property type="nucleotide sequence ID" value="NZ_WVHT01000016.1"/>
</dbReference>
<keyword evidence="2" id="KW-1185">Reference proteome</keyword>
<reference evidence="1 2" key="1">
    <citation type="submission" date="2019-11" db="EMBL/GenBank/DDBJ databases">
        <title>Pedobacter sp. HMF7647 Genome sequencing and assembly.</title>
        <authorList>
            <person name="Kang H."/>
            <person name="Kim H."/>
            <person name="Joh K."/>
        </authorList>
    </citation>
    <scope>NUCLEOTIDE SEQUENCE [LARGE SCALE GENOMIC DNA]</scope>
    <source>
        <strain evidence="1 2">HMF7647</strain>
    </source>
</reference>
<gene>
    <name evidence="1" type="ORF">GS399_19965</name>
</gene>
<dbReference type="Proteomes" id="UP000466586">
    <property type="component" value="Unassembled WGS sequence"/>
</dbReference>
<dbReference type="EMBL" id="WVHT01000016">
    <property type="protein sequence ID" value="MXV53249.1"/>
    <property type="molecule type" value="Genomic_DNA"/>
</dbReference>
<protein>
    <submittedName>
        <fullName evidence="1">Uncharacterized protein</fullName>
    </submittedName>
</protein>
<comment type="caution">
    <text evidence="1">The sequence shown here is derived from an EMBL/GenBank/DDBJ whole genome shotgun (WGS) entry which is preliminary data.</text>
</comment>
<accession>A0A7K1YGR8</accession>
<sequence length="92" mass="10614">MNFTTNIKMFVTPKKACFLIPPSSIPFESSFIKQAFFGLKDMFRYSVAGTGHKVTHMYVLFLLSWKSAFGGHQKKESGNMWVALWLLFLIRD</sequence>
<organism evidence="1 2">
    <name type="scientific">Hufsiella arboris</name>
    <dbReference type="NCBI Taxonomy" id="2695275"/>
    <lineage>
        <taxon>Bacteria</taxon>
        <taxon>Pseudomonadati</taxon>
        <taxon>Bacteroidota</taxon>
        <taxon>Sphingobacteriia</taxon>
        <taxon>Sphingobacteriales</taxon>
        <taxon>Sphingobacteriaceae</taxon>
        <taxon>Hufsiella</taxon>
    </lineage>
</organism>
<dbReference type="AlphaFoldDB" id="A0A7K1YGR8"/>